<feature type="transmembrane region" description="Helical" evidence="1">
    <location>
        <begin position="56"/>
        <end position="73"/>
    </location>
</feature>
<proteinExistence type="predicted"/>
<name>A0ABT3X9K3_9BACL</name>
<organism evidence="2 3">
    <name type="scientific">Tumebacillus lacus</name>
    <dbReference type="NCBI Taxonomy" id="2995335"/>
    <lineage>
        <taxon>Bacteria</taxon>
        <taxon>Bacillati</taxon>
        <taxon>Bacillota</taxon>
        <taxon>Bacilli</taxon>
        <taxon>Bacillales</taxon>
        <taxon>Alicyclobacillaceae</taxon>
        <taxon>Tumebacillus</taxon>
    </lineage>
</organism>
<comment type="caution">
    <text evidence="2">The sequence shown here is derived from an EMBL/GenBank/DDBJ whole genome shotgun (WGS) entry which is preliminary data.</text>
</comment>
<gene>
    <name evidence="2" type="ORF">OS242_20775</name>
</gene>
<evidence type="ECO:0000256" key="1">
    <source>
        <dbReference type="SAM" id="Phobius"/>
    </source>
</evidence>
<feature type="transmembrane region" description="Helical" evidence="1">
    <location>
        <begin position="6"/>
        <end position="24"/>
    </location>
</feature>
<accession>A0ABT3X9K3</accession>
<evidence type="ECO:0000313" key="2">
    <source>
        <dbReference type="EMBL" id="MCX7572346.1"/>
    </source>
</evidence>
<protein>
    <recommendedName>
        <fullName evidence="4">DUF4491 domain-containing protein</fullName>
    </recommendedName>
</protein>
<sequence>MTIWSWLLLVVVFFLVLKVAQILFWNLRKAFYVHPWLVEIVVILLAVIAWQTVASLWGLAIIFGVLLGLLRGDQEADDRQKQRQLL</sequence>
<keyword evidence="1" id="KW-0472">Membrane</keyword>
<evidence type="ECO:0000313" key="3">
    <source>
        <dbReference type="Proteomes" id="UP001208017"/>
    </source>
</evidence>
<dbReference type="RefSeq" id="WP_267153593.1">
    <property type="nucleotide sequence ID" value="NZ_JAPMLT010000018.1"/>
</dbReference>
<evidence type="ECO:0008006" key="4">
    <source>
        <dbReference type="Google" id="ProtNLM"/>
    </source>
</evidence>
<keyword evidence="1" id="KW-0812">Transmembrane</keyword>
<keyword evidence="1" id="KW-1133">Transmembrane helix</keyword>
<dbReference type="Proteomes" id="UP001208017">
    <property type="component" value="Unassembled WGS sequence"/>
</dbReference>
<keyword evidence="3" id="KW-1185">Reference proteome</keyword>
<reference evidence="2 3" key="1">
    <citation type="submission" date="2022-11" db="EMBL/GenBank/DDBJ databases">
        <title>Study of microbial diversity in lake waters.</title>
        <authorList>
            <person name="Zhang J."/>
        </authorList>
    </citation>
    <scope>NUCLEOTIDE SEQUENCE [LARGE SCALE GENOMIC DNA]</scope>
    <source>
        <strain evidence="2 3">DT12</strain>
    </source>
</reference>
<dbReference type="EMBL" id="JAPMLT010000018">
    <property type="protein sequence ID" value="MCX7572346.1"/>
    <property type="molecule type" value="Genomic_DNA"/>
</dbReference>